<dbReference type="GO" id="GO:0000052">
    <property type="term" value="P:citrulline metabolic process"/>
    <property type="evidence" value="ECO:0007669"/>
    <property type="project" value="TreeGrafter"/>
</dbReference>
<evidence type="ECO:0000256" key="1">
    <source>
        <dbReference type="ARBA" id="ARBA00008532"/>
    </source>
</evidence>
<reference evidence="3 4" key="1">
    <citation type="submission" date="2020-08" db="EMBL/GenBank/DDBJ databases">
        <title>Sequencing the genomes of 1000 actinobacteria strains.</title>
        <authorList>
            <person name="Klenk H.-P."/>
        </authorList>
    </citation>
    <scope>NUCLEOTIDE SEQUENCE [LARGE SCALE GENOMIC DNA]</scope>
    <source>
        <strain evidence="3 4">DSM 46659</strain>
    </source>
</reference>
<name>A0A7W9YM79_9ACTN</name>
<dbReference type="Proteomes" id="UP000546642">
    <property type="component" value="Unassembled WGS sequence"/>
</dbReference>
<evidence type="ECO:0000313" key="3">
    <source>
        <dbReference type="EMBL" id="MBB6174745.1"/>
    </source>
</evidence>
<dbReference type="GO" id="GO:0016403">
    <property type="term" value="F:dimethylargininase activity"/>
    <property type="evidence" value="ECO:0007669"/>
    <property type="project" value="TreeGrafter"/>
</dbReference>
<keyword evidence="4" id="KW-1185">Reference proteome</keyword>
<dbReference type="GO" id="GO:0006525">
    <property type="term" value="P:arginine metabolic process"/>
    <property type="evidence" value="ECO:0007669"/>
    <property type="project" value="TreeGrafter"/>
</dbReference>
<protein>
    <submittedName>
        <fullName evidence="3">N-dimethylarginine dimethylaminohydrolase</fullName>
    </submittedName>
</protein>
<dbReference type="GO" id="GO:0016597">
    <property type="term" value="F:amino acid binding"/>
    <property type="evidence" value="ECO:0007669"/>
    <property type="project" value="TreeGrafter"/>
</dbReference>
<dbReference type="AlphaFoldDB" id="A0A7W9YM79"/>
<dbReference type="SUPFAM" id="SSF55909">
    <property type="entry name" value="Pentein"/>
    <property type="match status" value="1"/>
</dbReference>
<organism evidence="3 4">
    <name type="scientific">Nocardiopsis mwathae</name>
    <dbReference type="NCBI Taxonomy" id="1472723"/>
    <lineage>
        <taxon>Bacteria</taxon>
        <taxon>Bacillati</taxon>
        <taxon>Actinomycetota</taxon>
        <taxon>Actinomycetes</taxon>
        <taxon>Streptosporangiales</taxon>
        <taxon>Nocardiopsidaceae</taxon>
        <taxon>Nocardiopsis</taxon>
    </lineage>
</organism>
<evidence type="ECO:0000256" key="2">
    <source>
        <dbReference type="ARBA" id="ARBA00022801"/>
    </source>
</evidence>
<keyword evidence="2 3" id="KW-0378">Hydrolase</keyword>
<dbReference type="PANTHER" id="PTHR12737">
    <property type="entry name" value="DIMETHYLARGININE DIMETHYLAMINOHYDROLASE"/>
    <property type="match status" value="1"/>
</dbReference>
<comment type="caution">
    <text evidence="3">The sequence shown here is derived from an EMBL/GenBank/DDBJ whole genome shotgun (WGS) entry which is preliminary data.</text>
</comment>
<dbReference type="Gene3D" id="3.75.10.10">
    <property type="entry name" value="L-arginine/glycine Amidinotransferase, Chain A"/>
    <property type="match status" value="1"/>
</dbReference>
<evidence type="ECO:0000313" key="4">
    <source>
        <dbReference type="Proteomes" id="UP000546642"/>
    </source>
</evidence>
<proteinExistence type="inferred from homology"/>
<dbReference type="EMBL" id="JACHDS010000001">
    <property type="protein sequence ID" value="MBB6174745.1"/>
    <property type="molecule type" value="Genomic_DNA"/>
</dbReference>
<sequence>MAEDVSEQSTIRSEPNGGSRVWGYRYLVCPPRYFDVRYSINPWMDPNETVDRELAHDQWTRLVATLREAGAKLDELEPLPDHPDAVFTANHGIVDGHTFWPARMRHPERAAEVAHAAHWFDRNNWSVADPAPDAVQEGAGDALPFAGTLVAGYGMRSDRLAYGELARRTGWPILPVRLTDPAFYHVDVAFCPLDDRSALIVPSAFSDEALRRLRRLVPDPVLLTDEEGLAFAANSVVVGHRIVMPHCSPRLGRLLDERGFDVAVCDVSEFRKAGGGCRCLTLALDTDLPTGHGSRPETDTLAGKGAAE</sequence>
<dbReference type="InterPro" id="IPR033199">
    <property type="entry name" value="DDAH-like"/>
</dbReference>
<accession>A0A7W9YM79</accession>
<dbReference type="GO" id="GO:0045429">
    <property type="term" value="P:positive regulation of nitric oxide biosynthetic process"/>
    <property type="evidence" value="ECO:0007669"/>
    <property type="project" value="TreeGrafter"/>
</dbReference>
<dbReference type="PANTHER" id="PTHR12737:SF9">
    <property type="entry name" value="DIMETHYLARGININASE"/>
    <property type="match status" value="1"/>
</dbReference>
<gene>
    <name evidence="3" type="ORF">HNR23_004805</name>
</gene>
<dbReference type="Pfam" id="PF19420">
    <property type="entry name" value="DDAH_eukar"/>
    <property type="match status" value="1"/>
</dbReference>
<dbReference type="RefSeq" id="WP_184078974.1">
    <property type="nucleotide sequence ID" value="NZ_JACHDS010000001.1"/>
</dbReference>
<comment type="similarity">
    <text evidence="1">Belongs to the DDAH family.</text>
</comment>